<gene>
    <name evidence="1" type="ORF">BVC71_00685</name>
</gene>
<dbReference type="EMBL" id="MSPP01000001">
    <property type="protein sequence ID" value="OUD10067.1"/>
    <property type="molecule type" value="Genomic_DNA"/>
</dbReference>
<sequence>MNRRQFMLGAPLLVAGCGEAIWAPDDFVRSMEYTHDGPPRLTLMTMRNVGSGNGAHTSLMINASQRVIWDPAGSFRHPDIPERNDVIIGVTPQIADYYVSYHSRATYYTVIQEIDVSPAVAEMALQAALSDGPVPKSMCAASTSRLLSGLPGFESIGTTFFPVTLENRFAKLPNVRTREVREYDSDDNSGVLYRINVTPLR</sequence>
<dbReference type="Proteomes" id="UP000194664">
    <property type="component" value="Unassembled WGS sequence"/>
</dbReference>
<proteinExistence type="predicted"/>
<dbReference type="PROSITE" id="PS51257">
    <property type="entry name" value="PROKAR_LIPOPROTEIN"/>
    <property type="match status" value="1"/>
</dbReference>
<keyword evidence="2" id="KW-1185">Reference proteome</keyword>
<dbReference type="OrthoDB" id="7666390at2"/>
<accession>A0A251X047</accession>
<protein>
    <recommendedName>
        <fullName evidence="3">Lipoprotein</fullName>
    </recommendedName>
</protein>
<evidence type="ECO:0000313" key="1">
    <source>
        <dbReference type="EMBL" id="OUD10067.1"/>
    </source>
</evidence>
<evidence type="ECO:0000313" key="2">
    <source>
        <dbReference type="Proteomes" id="UP000194664"/>
    </source>
</evidence>
<organism evidence="1 2">
    <name type="scientific">Marivivens niveibacter</name>
    <dbReference type="NCBI Taxonomy" id="1930667"/>
    <lineage>
        <taxon>Bacteria</taxon>
        <taxon>Pseudomonadati</taxon>
        <taxon>Pseudomonadota</taxon>
        <taxon>Alphaproteobacteria</taxon>
        <taxon>Rhodobacterales</taxon>
        <taxon>Paracoccaceae</taxon>
        <taxon>Marivivens group</taxon>
        <taxon>Marivivens</taxon>
    </lineage>
</organism>
<evidence type="ECO:0008006" key="3">
    <source>
        <dbReference type="Google" id="ProtNLM"/>
    </source>
</evidence>
<dbReference type="AlphaFoldDB" id="A0A251X047"/>
<name>A0A251X047_9RHOB</name>
<reference evidence="1 2" key="1">
    <citation type="submission" date="2016-12" db="EMBL/GenBank/DDBJ databases">
        <title>The draft genome sequence of HSLHS2.</title>
        <authorList>
            <person name="Hu D."/>
            <person name="Wang L."/>
            <person name="Shao Z."/>
        </authorList>
    </citation>
    <scope>NUCLEOTIDE SEQUENCE [LARGE SCALE GENOMIC DNA]</scope>
    <source>
        <strain evidence="1">MCCC 1A06712</strain>
    </source>
</reference>
<dbReference type="RefSeq" id="WP_086449721.1">
    <property type="nucleotide sequence ID" value="NZ_MSPP01000001.1"/>
</dbReference>
<comment type="caution">
    <text evidence="1">The sequence shown here is derived from an EMBL/GenBank/DDBJ whole genome shotgun (WGS) entry which is preliminary data.</text>
</comment>